<name>A0AAU9RP17_THLAR</name>
<evidence type="ECO:0000256" key="9">
    <source>
        <dbReference type="ARBA" id="ARBA00047928"/>
    </source>
</evidence>
<dbReference type="GO" id="GO:0042545">
    <property type="term" value="P:cell wall modification"/>
    <property type="evidence" value="ECO:0007669"/>
    <property type="project" value="UniProtKB-UniRule"/>
</dbReference>
<gene>
    <name evidence="15" type="ORF">TAV2_LOCUS6774</name>
</gene>
<dbReference type="AlphaFoldDB" id="A0AAU9RP17"/>
<comment type="pathway">
    <text evidence="1 12">Glycan metabolism; pectin degradation; 2-dehydro-3-deoxy-D-gluconate from pectin: step 1/5.</text>
</comment>
<dbReference type="Gene3D" id="1.20.140.40">
    <property type="entry name" value="Invertase/pectin methylesterase inhibitor family protein"/>
    <property type="match status" value="1"/>
</dbReference>
<dbReference type="GO" id="GO:0030599">
    <property type="term" value="F:pectinesterase activity"/>
    <property type="evidence" value="ECO:0007669"/>
    <property type="project" value="UniProtKB-UniRule"/>
</dbReference>
<evidence type="ECO:0000256" key="5">
    <source>
        <dbReference type="ARBA" id="ARBA00022801"/>
    </source>
</evidence>
<keyword evidence="5 12" id="KW-0378">Hydrolase</keyword>
<keyword evidence="8" id="KW-0325">Glycoprotein</keyword>
<sequence>MGFGSEKKKKKCIIGGVISALIVVLVVSIAIITTKHYYASGNIAHVKIQTTNKAVQAVCAPTDFKDTCVKSFMKASPNSTEPLDLIKLGFDITIRSIKDGIKKASKELKAKAAKDHETKGALDLCEKLMNDATDDLKKCFDNFDGFSIIQMEDFVEDLRVWLSGSIAYQQTCMDSFEEVKSSLAKDMQKIFKTSKELTSNGLAMVTNISNLLGQLNITGVTGDLGNYARKLLSTEDSIPSWVGPDTRHLMATTKGGAKANVVVAKDGSGNYKSINEALNAVPKNNKMPFVIYIKQGVYKEKVDVTKKMTHVTFIGDGPTKTKITGSLNFAIGKVKTYQTATVAINGDNFTAKNIGFENTAGPEGHQAVALRVSADYAVYYNCQIDGYQDTLYVHSHRQFYRDCTISGTVDFIFGDAKTVFQNCNIVVRKPMRGQSCMVTAQGRTDERESTGIVFHNCRITGEPAYIPVKSVNKAYLGRPWKEFSRTIMIRTTIDNVIDPAGWLPWNGDFALKTLYYAEYESSGPGSNQAQRVKWAGIKKLSPKQALRFSPARFLRGNLWIPQTRVPYTANLQ</sequence>
<dbReference type="NCBIfam" id="TIGR01614">
    <property type="entry name" value="PME_inhib"/>
    <property type="match status" value="1"/>
</dbReference>
<accession>A0AAU9RP17</accession>
<reference evidence="15 16" key="1">
    <citation type="submission" date="2022-03" db="EMBL/GenBank/DDBJ databases">
        <authorList>
            <person name="Nunn A."/>
            <person name="Chopra R."/>
            <person name="Nunn A."/>
            <person name="Contreras Garrido A."/>
        </authorList>
    </citation>
    <scope>NUCLEOTIDE SEQUENCE [LARGE SCALE GENOMIC DNA]</scope>
</reference>
<dbReference type="SUPFAM" id="SSF101148">
    <property type="entry name" value="Plant invertase/pectin methylesterase inhibitor"/>
    <property type="match status" value="1"/>
</dbReference>
<evidence type="ECO:0000259" key="14">
    <source>
        <dbReference type="SMART" id="SM00856"/>
    </source>
</evidence>
<comment type="similarity">
    <text evidence="3">In the C-terminal section; belongs to the pectinesterase family.</text>
</comment>
<comment type="function">
    <text evidence="10 12">Acts in the modification of cell walls via demethylesterification of cell wall pectin.</text>
</comment>
<dbReference type="SUPFAM" id="SSF51126">
    <property type="entry name" value="Pectin lyase-like"/>
    <property type="match status" value="1"/>
</dbReference>
<evidence type="ECO:0000256" key="6">
    <source>
        <dbReference type="ARBA" id="ARBA00023085"/>
    </source>
</evidence>
<dbReference type="InterPro" id="IPR035513">
    <property type="entry name" value="Invertase/methylesterase_inhib"/>
</dbReference>
<dbReference type="InterPro" id="IPR033131">
    <property type="entry name" value="Pectinesterase_Asp_AS"/>
</dbReference>
<dbReference type="EMBL" id="OU466858">
    <property type="protein sequence ID" value="CAH2044663.1"/>
    <property type="molecule type" value="Genomic_DNA"/>
</dbReference>
<evidence type="ECO:0000256" key="4">
    <source>
        <dbReference type="ARBA" id="ARBA00013229"/>
    </source>
</evidence>
<comment type="catalytic activity">
    <reaction evidence="9 12">
        <text>[(1-&gt;4)-alpha-D-galacturonosyl methyl ester](n) + n H2O = [(1-&gt;4)-alpha-D-galacturonosyl](n) + n methanol + n H(+)</text>
        <dbReference type="Rhea" id="RHEA:22380"/>
        <dbReference type="Rhea" id="RHEA-COMP:14570"/>
        <dbReference type="Rhea" id="RHEA-COMP:14573"/>
        <dbReference type="ChEBI" id="CHEBI:15377"/>
        <dbReference type="ChEBI" id="CHEBI:15378"/>
        <dbReference type="ChEBI" id="CHEBI:17790"/>
        <dbReference type="ChEBI" id="CHEBI:140522"/>
        <dbReference type="ChEBI" id="CHEBI:140523"/>
        <dbReference type="EC" id="3.1.1.11"/>
    </reaction>
</comment>
<dbReference type="Pfam" id="PF01095">
    <property type="entry name" value="Pectinesterase"/>
    <property type="match status" value="1"/>
</dbReference>
<evidence type="ECO:0000256" key="8">
    <source>
        <dbReference type="ARBA" id="ARBA00023180"/>
    </source>
</evidence>
<dbReference type="InterPro" id="IPR006501">
    <property type="entry name" value="Pectinesterase_inhib_dom"/>
</dbReference>
<dbReference type="PANTHER" id="PTHR31707">
    <property type="entry name" value="PECTINESTERASE"/>
    <property type="match status" value="1"/>
</dbReference>
<keyword evidence="16" id="KW-1185">Reference proteome</keyword>
<organism evidence="15 16">
    <name type="scientific">Thlaspi arvense</name>
    <name type="common">Field penny-cress</name>
    <dbReference type="NCBI Taxonomy" id="13288"/>
    <lineage>
        <taxon>Eukaryota</taxon>
        <taxon>Viridiplantae</taxon>
        <taxon>Streptophyta</taxon>
        <taxon>Embryophyta</taxon>
        <taxon>Tracheophyta</taxon>
        <taxon>Spermatophyta</taxon>
        <taxon>Magnoliopsida</taxon>
        <taxon>eudicotyledons</taxon>
        <taxon>Gunneridae</taxon>
        <taxon>Pentapetalae</taxon>
        <taxon>rosids</taxon>
        <taxon>malvids</taxon>
        <taxon>Brassicales</taxon>
        <taxon>Brassicaceae</taxon>
        <taxon>Thlaspideae</taxon>
        <taxon>Thlaspi</taxon>
    </lineage>
</organism>
<dbReference type="InterPro" id="IPR011050">
    <property type="entry name" value="Pectin_lyase_fold/virulence"/>
</dbReference>
<evidence type="ECO:0000313" key="15">
    <source>
        <dbReference type="EMBL" id="CAH2044663.1"/>
    </source>
</evidence>
<dbReference type="FunFam" id="1.20.140.40:FF:000001">
    <property type="entry name" value="Pectinesterase"/>
    <property type="match status" value="1"/>
</dbReference>
<dbReference type="Gene3D" id="2.160.20.10">
    <property type="entry name" value="Single-stranded right-handed beta-helix, Pectin lyase-like"/>
    <property type="match status" value="1"/>
</dbReference>
<evidence type="ECO:0000256" key="2">
    <source>
        <dbReference type="ARBA" id="ARBA00006027"/>
    </source>
</evidence>
<keyword evidence="6 12" id="KW-0063">Aspartyl esterase</keyword>
<evidence type="ECO:0000256" key="3">
    <source>
        <dbReference type="ARBA" id="ARBA00007786"/>
    </source>
</evidence>
<dbReference type="FunFam" id="2.160.20.10:FF:000001">
    <property type="entry name" value="Pectinesterase"/>
    <property type="match status" value="1"/>
</dbReference>
<feature type="active site" evidence="11">
    <location>
        <position position="410"/>
    </location>
</feature>
<keyword evidence="13" id="KW-0812">Transmembrane</keyword>
<comment type="subcellular location">
    <subcellularLocation>
        <location evidence="12">Secreted</location>
        <location evidence="12">Cell wall</location>
    </subcellularLocation>
</comment>
<dbReference type="GO" id="GO:0045490">
    <property type="term" value="P:pectin catabolic process"/>
    <property type="evidence" value="ECO:0007669"/>
    <property type="project" value="UniProtKB-UniRule"/>
</dbReference>
<dbReference type="GO" id="GO:0004857">
    <property type="term" value="F:enzyme inhibitor activity"/>
    <property type="evidence" value="ECO:0007669"/>
    <property type="project" value="InterPro"/>
</dbReference>
<dbReference type="InterPro" id="IPR000070">
    <property type="entry name" value="Pectinesterase_cat"/>
</dbReference>
<keyword evidence="13" id="KW-0472">Membrane</keyword>
<keyword evidence="7" id="KW-1015">Disulfide bond</keyword>
<keyword evidence="12" id="KW-0134">Cell wall</keyword>
<proteinExistence type="inferred from homology"/>
<dbReference type="PROSITE" id="PS00800">
    <property type="entry name" value="PECTINESTERASE_1"/>
    <property type="match status" value="1"/>
</dbReference>
<dbReference type="InterPro" id="IPR012334">
    <property type="entry name" value="Pectin_lyas_fold"/>
</dbReference>
<evidence type="ECO:0000256" key="13">
    <source>
        <dbReference type="SAM" id="Phobius"/>
    </source>
</evidence>
<protein>
    <recommendedName>
        <fullName evidence="4 12">Pectinesterase</fullName>
        <ecNumber evidence="4 12">3.1.1.11</ecNumber>
    </recommendedName>
</protein>
<dbReference type="Pfam" id="PF04043">
    <property type="entry name" value="PMEI"/>
    <property type="match status" value="1"/>
</dbReference>
<evidence type="ECO:0000313" key="16">
    <source>
        <dbReference type="Proteomes" id="UP000836841"/>
    </source>
</evidence>
<evidence type="ECO:0000256" key="7">
    <source>
        <dbReference type="ARBA" id="ARBA00023157"/>
    </source>
</evidence>
<comment type="similarity">
    <text evidence="2">In the N-terminal section; belongs to the PMEI family.</text>
</comment>
<evidence type="ECO:0000256" key="10">
    <source>
        <dbReference type="ARBA" id="ARBA00057335"/>
    </source>
</evidence>
<keyword evidence="12" id="KW-0964">Secreted</keyword>
<feature type="transmembrane region" description="Helical" evidence="13">
    <location>
        <begin position="12"/>
        <end position="32"/>
    </location>
</feature>
<keyword evidence="13" id="KW-1133">Transmembrane helix</keyword>
<evidence type="ECO:0000256" key="11">
    <source>
        <dbReference type="PROSITE-ProRule" id="PRU10040"/>
    </source>
</evidence>
<dbReference type="CDD" id="cd15798">
    <property type="entry name" value="PMEI-like_3"/>
    <property type="match status" value="1"/>
</dbReference>
<evidence type="ECO:0000256" key="1">
    <source>
        <dbReference type="ARBA" id="ARBA00005184"/>
    </source>
</evidence>
<dbReference type="SMART" id="SM00856">
    <property type="entry name" value="PMEI"/>
    <property type="match status" value="1"/>
</dbReference>
<dbReference type="InterPro" id="IPR018040">
    <property type="entry name" value="Pectinesterase_Tyr_AS"/>
</dbReference>
<feature type="domain" description="Pectinesterase inhibitor" evidence="14">
    <location>
        <begin position="50"/>
        <end position="204"/>
    </location>
</feature>
<dbReference type="EC" id="3.1.1.11" evidence="4 12"/>
<dbReference type="Proteomes" id="UP000836841">
    <property type="component" value="Chromosome 2"/>
</dbReference>
<evidence type="ECO:0000256" key="12">
    <source>
        <dbReference type="RuleBase" id="RU000589"/>
    </source>
</evidence>
<keyword evidence="12" id="KW-0961">Cell wall biogenesis/degradation</keyword>
<dbReference type="PROSITE" id="PS00503">
    <property type="entry name" value="PECTINESTERASE_2"/>
    <property type="match status" value="1"/>
</dbReference>